<proteinExistence type="inferred from homology"/>
<evidence type="ECO:0000256" key="6">
    <source>
        <dbReference type="ARBA" id="ARBA00025708"/>
    </source>
</evidence>
<keyword evidence="5" id="KW-0663">Pyridoxal phosphate</keyword>
<dbReference type="InterPro" id="IPR015424">
    <property type="entry name" value="PyrdxlP-dep_Trfase"/>
</dbReference>
<dbReference type="UniPathway" id="UPA00528">
    <property type="reaction ID" value="UER00586"/>
</dbReference>
<dbReference type="STRING" id="7102.A0A2A4JV13"/>
<evidence type="ECO:0000256" key="7">
    <source>
        <dbReference type="ARBA" id="ARBA00025785"/>
    </source>
</evidence>
<dbReference type="Gene3D" id="3.90.1150.10">
    <property type="entry name" value="Aspartate Aminotransferase, domain 1"/>
    <property type="match status" value="1"/>
</dbReference>
<dbReference type="InterPro" id="IPR015421">
    <property type="entry name" value="PyrdxlP-dep_Trfase_major"/>
</dbReference>
<dbReference type="InterPro" id="IPR004839">
    <property type="entry name" value="Aminotransferase_I/II_large"/>
</dbReference>
<keyword evidence="3" id="KW-0032">Aminotransferase</keyword>
<evidence type="ECO:0000259" key="10">
    <source>
        <dbReference type="Pfam" id="PF00155"/>
    </source>
</evidence>
<dbReference type="EC" id="2.6.1.2" evidence="8"/>
<comment type="similarity">
    <text evidence="7">Belongs to the class-I pyridoxal-phosphate-dependent aminotransferase family. Alanine aminotransferase subfamily.</text>
</comment>
<evidence type="ECO:0000256" key="8">
    <source>
        <dbReference type="ARBA" id="ARBA00026106"/>
    </source>
</evidence>
<keyword evidence="4" id="KW-0808">Transferase</keyword>
<dbReference type="PANTHER" id="PTHR11751">
    <property type="entry name" value="ALANINE AMINOTRANSFERASE"/>
    <property type="match status" value="1"/>
</dbReference>
<sequence length="516" mass="56979">MSQIKLMGRAGLVVSGTRAELCEAVAAQAQVRHMSKTAEKTLSLETLNPRIIKLQYAVRGPLVIRAAQIRAEIEKGAKKPFKTVISANLGDAQAMQQLPITFIRQVIACSVYPDLLKSSEFPADVKDRAKAILKSCAGQLSVGAYTASYGMDMIRKHVADYIECRDGHPAKWEDICCCAGASNGIKHCLEMFCNKVGGKDTGVMIPIPQYPLYSATLAEYGLGQVGYYLDEDKGWVLDVKELERALRDASDKYAVRALVVINPGNPTGQVLKKENIQEIIKFAKKHTLMVFADEVYQDNVYAQDSSFHSFKKVMTEMGAPYNTIELASFMSISKGYMGECGFRGGWMELCNLDPKVQAHLYKAISAMLCPSTIGQIVVDCIARTPLPGEPSYDQWACEKATTLESLAERAKMIVETFNKMDGFKCNIVQGAMYAFPRISLPKRAVEAAGKAGVPADSFYAKQLLEETGICIVPGSGFGQRPGTYHFRTTILPQPKLLQEMLDIFKSFHQKFTKEYS</sequence>
<name>A0A2A4JV13_HELVI</name>
<dbReference type="GO" id="GO:0004021">
    <property type="term" value="F:L-alanine:2-oxoglutarate aminotransferase activity"/>
    <property type="evidence" value="ECO:0007669"/>
    <property type="project" value="UniProtKB-EC"/>
</dbReference>
<dbReference type="CDD" id="cd00609">
    <property type="entry name" value="AAT_like"/>
    <property type="match status" value="1"/>
</dbReference>
<dbReference type="FunFam" id="1.10.287.1970:FF:000001">
    <property type="entry name" value="Alanine aminotransferase 2"/>
    <property type="match status" value="1"/>
</dbReference>
<comment type="caution">
    <text evidence="11">The sequence shown here is derived from an EMBL/GenBank/DDBJ whole genome shotgun (WGS) entry which is preliminary data.</text>
</comment>
<comment type="subunit">
    <text evidence="2">Homodimer.</text>
</comment>
<evidence type="ECO:0000256" key="2">
    <source>
        <dbReference type="ARBA" id="ARBA00011738"/>
    </source>
</evidence>
<evidence type="ECO:0000256" key="9">
    <source>
        <dbReference type="ARBA" id="ARBA00047412"/>
    </source>
</evidence>
<comment type="pathway">
    <text evidence="6">Amino-acid degradation; L-alanine degradation via transaminase pathway; pyruvate from L-alanine: step 1/1.</text>
</comment>
<evidence type="ECO:0000256" key="1">
    <source>
        <dbReference type="ARBA" id="ARBA00001933"/>
    </source>
</evidence>
<dbReference type="SUPFAM" id="SSF53383">
    <property type="entry name" value="PLP-dependent transferases"/>
    <property type="match status" value="1"/>
</dbReference>
<dbReference type="FunFam" id="3.40.640.10:FF:000012">
    <property type="entry name" value="alanine aminotransferase 2"/>
    <property type="match status" value="1"/>
</dbReference>
<dbReference type="PANTHER" id="PTHR11751:SF29">
    <property type="entry name" value="ALANINE TRANSAMINASE"/>
    <property type="match status" value="1"/>
</dbReference>
<evidence type="ECO:0000256" key="3">
    <source>
        <dbReference type="ARBA" id="ARBA00022576"/>
    </source>
</evidence>
<dbReference type="EMBL" id="NWSH01000529">
    <property type="protein sequence ID" value="PCG75865.1"/>
    <property type="molecule type" value="Genomic_DNA"/>
</dbReference>
<comment type="catalytic activity">
    <reaction evidence="9">
        <text>L-alanine + 2-oxoglutarate = pyruvate + L-glutamate</text>
        <dbReference type="Rhea" id="RHEA:19453"/>
        <dbReference type="ChEBI" id="CHEBI:15361"/>
        <dbReference type="ChEBI" id="CHEBI:16810"/>
        <dbReference type="ChEBI" id="CHEBI:29985"/>
        <dbReference type="ChEBI" id="CHEBI:57972"/>
        <dbReference type="EC" id="2.6.1.2"/>
    </reaction>
</comment>
<dbReference type="Gene3D" id="1.10.287.1970">
    <property type="match status" value="1"/>
</dbReference>
<dbReference type="AlphaFoldDB" id="A0A2A4JV13"/>
<dbReference type="GO" id="GO:0030170">
    <property type="term" value="F:pyridoxal phosphate binding"/>
    <property type="evidence" value="ECO:0007669"/>
    <property type="project" value="InterPro"/>
</dbReference>
<evidence type="ECO:0000313" key="11">
    <source>
        <dbReference type="EMBL" id="PCG75865.1"/>
    </source>
</evidence>
<dbReference type="Pfam" id="PF00155">
    <property type="entry name" value="Aminotran_1_2"/>
    <property type="match status" value="1"/>
</dbReference>
<dbReference type="InterPro" id="IPR015422">
    <property type="entry name" value="PyrdxlP-dep_Trfase_small"/>
</dbReference>
<protein>
    <recommendedName>
        <fullName evidence="8">alanine transaminase</fullName>
        <ecNumber evidence="8">2.6.1.2</ecNumber>
    </recommendedName>
</protein>
<comment type="cofactor">
    <cofactor evidence="1">
        <name>pyridoxal 5'-phosphate</name>
        <dbReference type="ChEBI" id="CHEBI:597326"/>
    </cofactor>
</comment>
<dbReference type="InterPro" id="IPR045088">
    <property type="entry name" value="ALAT1/2-like"/>
</dbReference>
<feature type="domain" description="Aminotransferase class I/classII large" evidence="10">
    <location>
        <begin position="130"/>
        <end position="498"/>
    </location>
</feature>
<dbReference type="Gene3D" id="3.40.640.10">
    <property type="entry name" value="Type I PLP-dependent aspartate aminotransferase-like (Major domain)"/>
    <property type="match status" value="1"/>
</dbReference>
<gene>
    <name evidence="11" type="ORF">B5V51_10835</name>
</gene>
<accession>A0A2A4JV13</accession>
<dbReference type="GO" id="GO:0042853">
    <property type="term" value="P:L-alanine catabolic process"/>
    <property type="evidence" value="ECO:0007669"/>
    <property type="project" value="UniProtKB-UniPathway"/>
</dbReference>
<organism evidence="11">
    <name type="scientific">Heliothis virescens</name>
    <name type="common">Tobacco budworm moth</name>
    <dbReference type="NCBI Taxonomy" id="7102"/>
    <lineage>
        <taxon>Eukaryota</taxon>
        <taxon>Metazoa</taxon>
        <taxon>Ecdysozoa</taxon>
        <taxon>Arthropoda</taxon>
        <taxon>Hexapoda</taxon>
        <taxon>Insecta</taxon>
        <taxon>Pterygota</taxon>
        <taxon>Neoptera</taxon>
        <taxon>Endopterygota</taxon>
        <taxon>Lepidoptera</taxon>
        <taxon>Glossata</taxon>
        <taxon>Ditrysia</taxon>
        <taxon>Noctuoidea</taxon>
        <taxon>Noctuidae</taxon>
        <taxon>Heliothinae</taxon>
        <taxon>Heliothis</taxon>
    </lineage>
</organism>
<dbReference type="FunFam" id="3.90.1150.10:FF:000010">
    <property type="entry name" value="Alanine aminotransferase 2"/>
    <property type="match status" value="1"/>
</dbReference>
<evidence type="ECO:0000256" key="5">
    <source>
        <dbReference type="ARBA" id="ARBA00022898"/>
    </source>
</evidence>
<evidence type="ECO:0000256" key="4">
    <source>
        <dbReference type="ARBA" id="ARBA00022679"/>
    </source>
</evidence>
<reference evidence="11" key="1">
    <citation type="submission" date="2017-09" db="EMBL/GenBank/DDBJ databases">
        <title>Contemporary evolution of a Lepidopteran species, Heliothis virescens, in response to modern agricultural practices.</title>
        <authorList>
            <person name="Fritz M.L."/>
            <person name="Deyonke A.M."/>
            <person name="Papanicolaou A."/>
            <person name="Micinski S."/>
            <person name="Westbrook J."/>
            <person name="Gould F."/>
        </authorList>
    </citation>
    <scope>NUCLEOTIDE SEQUENCE [LARGE SCALE GENOMIC DNA]</scope>
    <source>
        <strain evidence="11">HvINT-</strain>
        <tissue evidence="11">Whole body</tissue>
    </source>
</reference>